<dbReference type="Pfam" id="PF00535">
    <property type="entry name" value="Glycos_transf_2"/>
    <property type="match status" value="1"/>
</dbReference>
<protein>
    <submittedName>
        <fullName evidence="2">Glycosyltransferase</fullName>
    </submittedName>
</protein>
<dbReference type="EMBL" id="WWEO01000045">
    <property type="protein sequence ID" value="NCD71734.1"/>
    <property type="molecule type" value="Genomic_DNA"/>
</dbReference>
<dbReference type="Gene3D" id="3.90.550.10">
    <property type="entry name" value="Spore Coat Polysaccharide Biosynthesis Protein SpsA, Chain A"/>
    <property type="match status" value="1"/>
</dbReference>
<proteinExistence type="predicted"/>
<dbReference type="InterPro" id="IPR001173">
    <property type="entry name" value="Glyco_trans_2-like"/>
</dbReference>
<evidence type="ECO:0000313" key="3">
    <source>
        <dbReference type="Proteomes" id="UP000638732"/>
    </source>
</evidence>
<dbReference type="AlphaFoldDB" id="A0A965ZII3"/>
<dbReference type="SUPFAM" id="SSF53448">
    <property type="entry name" value="Nucleotide-diphospho-sugar transferases"/>
    <property type="match status" value="1"/>
</dbReference>
<evidence type="ECO:0000313" key="2">
    <source>
        <dbReference type="EMBL" id="NCD71734.1"/>
    </source>
</evidence>
<feature type="domain" description="Glycosyltransferase 2-like" evidence="1">
    <location>
        <begin position="4"/>
        <end position="187"/>
    </location>
</feature>
<organism evidence="2 3">
    <name type="scientific">Mucilaginibacter agri</name>
    <dbReference type="NCBI Taxonomy" id="2695265"/>
    <lineage>
        <taxon>Bacteria</taxon>
        <taxon>Pseudomonadati</taxon>
        <taxon>Bacteroidota</taxon>
        <taxon>Sphingobacteriia</taxon>
        <taxon>Sphingobacteriales</taxon>
        <taxon>Sphingobacteriaceae</taxon>
        <taxon>Mucilaginibacter</taxon>
    </lineage>
</organism>
<evidence type="ECO:0000259" key="1">
    <source>
        <dbReference type="Pfam" id="PF00535"/>
    </source>
</evidence>
<reference evidence="2" key="2">
    <citation type="submission" date="2020-10" db="EMBL/GenBank/DDBJ databases">
        <title>Mucilaginibacter sp. nov., isolated from soil.</title>
        <authorList>
            <person name="Jeon C.O."/>
        </authorList>
    </citation>
    <scope>NUCLEOTIDE SEQUENCE</scope>
    <source>
        <strain evidence="2">R11</strain>
    </source>
</reference>
<gene>
    <name evidence="2" type="ORF">GSY63_20385</name>
</gene>
<dbReference type="InterPro" id="IPR029044">
    <property type="entry name" value="Nucleotide-diphossugar_trans"/>
</dbReference>
<sequence length="277" mass="31807">MKVSVILVSHNMCKLLRQTLGALSQSIKNIEAEVILVDNCSDDQTIETVMKEFPNVRLTTATVCKGLSRSINQGIKMASGEYVLLLSPDVITKTKTIKNAVDFMDAHPLAGGVSVRMLDAEGNYMPESKKVLPRTWVTFFKMTGLLKQFSKSRLTEHYTARHDDEFDTTETDVLSDKFMLIRRSVIDNVGLLDERFIRYGANIDLSHRIRLSGFKNYYFPKTYIINLQHDRLEKLSWEHLKSFYGAMFIFAVKYIFRLPAMHVKPVQDLYPAYEFKG</sequence>
<dbReference type="PANTHER" id="PTHR43179">
    <property type="entry name" value="RHAMNOSYLTRANSFERASE WBBL"/>
    <property type="match status" value="1"/>
</dbReference>
<dbReference type="PANTHER" id="PTHR43179:SF7">
    <property type="entry name" value="RHAMNOSYLTRANSFERASE WBBL"/>
    <property type="match status" value="1"/>
</dbReference>
<accession>A0A965ZII3</accession>
<dbReference type="Proteomes" id="UP000638732">
    <property type="component" value="Unassembled WGS sequence"/>
</dbReference>
<comment type="caution">
    <text evidence="2">The sequence shown here is derived from an EMBL/GenBank/DDBJ whole genome shotgun (WGS) entry which is preliminary data.</text>
</comment>
<dbReference type="RefSeq" id="WP_166587715.1">
    <property type="nucleotide sequence ID" value="NZ_WWEO01000045.1"/>
</dbReference>
<keyword evidence="3" id="KW-1185">Reference proteome</keyword>
<name>A0A965ZII3_9SPHI</name>
<reference evidence="2" key="1">
    <citation type="submission" date="2020-01" db="EMBL/GenBank/DDBJ databases">
        <authorList>
            <person name="Seo Y.L."/>
        </authorList>
    </citation>
    <scope>NUCLEOTIDE SEQUENCE</scope>
    <source>
        <strain evidence="2">R11</strain>
    </source>
</reference>